<dbReference type="InterPro" id="IPR056884">
    <property type="entry name" value="NPHP3-like_N"/>
</dbReference>
<dbReference type="OrthoDB" id="5106486at2759"/>
<dbReference type="PANTHER" id="PTHR10039">
    <property type="entry name" value="AMELOGENIN"/>
    <property type="match status" value="1"/>
</dbReference>
<accession>A0A8H5B0C3</accession>
<dbReference type="SUPFAM" id="SSF52540">
    <property type="entry name" value="P-loop containing nucleoside triphosphate hydrolases"/>
    <property type="match status" value="1"/>
</dbReference>
<proteinExistence type="predicted"/>
<dbReference type="PROSITE" id="PS50837">
    <property type="entry name" value="NACHT"/>
    <property type="match status" value="1"/>
</dbReference>
<organism evidence="4 5">
    <name type="scientific">Psilocybe cf. subviscida</name>
    <dbReference type="NCBI Taxonomy" id="2480587"/>
    <lineage>
        <taxon>Eukaryota</taxon>
        <taxon>Fungi</taxon>
        <taxon>Dikarya</taxon>
        <taxon>Basidiomycota</taxon>
        <taxon>Agaricomycotina</taxon>
        <taxon>Agaricomycetes</taxon>
        <taxon>Agaricomycetidae</taxon>
        <taxon>Agaricales</taxon>
        <taxon>Agaricineae</taxon>
        <taxon>Strophariaceae</taxon>
        <taxon>Psilocybe</taxon>
    </lineage>
</organism>
<dbReference type="InterPro" id="IPR027417">
    <property type="entry name" value="P-loop_NTPase"/>
</dbReference>
<keyword evidence="5" id="KW-1185">Reference proteome</keyword>
<dbReference type="InterPro" id="IPR007111">
    <property type="entry name" value="NACHT_NTPase"/>
</dbReference>
<dbReference type="Pfam" id="PF24883">
    <property type="entry name" value="NPHP3_N"/>
    <property type="match status" value="1"/>
</dbReference>
<dbReference type="EMBL" id="JAACJJ010000044">
    <property type="protein sequence ID" value="KAF5314374.1"/>
    <property type="molecule type" value="Genomic_DNA"/>
</dbReference>
<comment type="caution">
    <text evidence="4">The sequence shown here is derived from an EMBL/GenBank/DDBJ whole genome shotgun (WGS) entry which is preliminary data.</text>
</comment>
<reference evidence="4 5" key="1">
    <citation type="journal article" date="2020" name="ISME J.">
        <title>Uncovering the hidden diversity of litter-decomposition mechanisms in mushroom-forming fungi.</title>
        <authorList>
            <person name="Floudas D."/>
            <person name="Bentzer J."/>
            <person name="Ahren D."/>
            <person name="Johansson T."/>
            <person name="Persson P."/>
            <person name="Tunlid A."/>
        </authorList>
    </citation>
    <scope>NUCLEOTIDE SEQUENCE [LARGE SCALE GENOMIC DNA]</scope>
    <source>
        <strain evidence="4 5">CBS 101986</strain>
    </source>
</reference>
<keyword evidence="1" id="KW-0677">Repeat</keyword>
<protein>
    <recommendedName>
        <fullName evidence="3">NACHT domain-containing protein</fullName>
    </recommendedName>
</protein>
<evidence type="ECO:0000259" key="3">
    <source>
        <dbReference type="PROSITE" id="PS50837"/>
    </source>
</evidence>
<name>A0A8H5B0C3_9AGAR</name>
<gene>
    <name evidence="4" type="ORF">D9619_011894</name>
</gene>
<dbReference type="AlphaFoldDB" id="A0A8H5B0C3"/>
<sequence>MSSLSPKTDVNGLAEDRDEAGIDDDVKNASGTSVIREEAYKAVKGAKHTARLYSVVVSAMPVVVCSRPASSPFSIPSPSLVPMSNTFRNTNNIQDSSLTVIVDSSGPGSLDRLFDEVAPNAILNAGGRAHEARCYPGTREEVIGKIERFIDGQDESNRRMMWLSGPPGAGKSAIAQTVAECCQERGIHAANFFFFRSDGTRNFAQPLVATLVYQLLGLYPALNGLLTDCLTTRPLICRASIREQFRHLLSSPIQHLSRIRRPDILIVDGLDECDDKQQQQQILQALYSLVKKPNSLFRVLVTSRDEHQIRIVMTFDKIRSSLERISLDDDYRPHDDIRRFVTAKFDEIKTAHPLAHTLVKGWPANEDVDTITNESSGQFIYAATVMHFIEYSPANPAVSLLAIHGLQPSGANSPFAQLDAIYSYIFSQAPDIRAVKLCLGAHFLIQKRKLLGAGELFAAVAAGPPIQLVFHHASLHDYLKDQPRSGIYYIDEQEIALELSLLGLSNLQACNPDLLIPIIWTLSHVKEETPDLSEHLLDASALQFGKNTNWTESLWHRLVSTIERLYFETDKPLFELMLQHWIHFAYNNKLNIDRYDDPLGTGPASKYYNQYLATERVKFQRRLKK</sequence>
<evidence type="ECO:0000313" key="4">
    <source>
        <dbReference type="EMBL" id="KAF5314374.1"/>
    </source>
</evidence>
<evidence type="ECO:0000256" key="2">
    <source>
        <dbReference type="SAM" id="MobiDB-lite"/>
    </source>
</evidence>
<dbReference type="Gene3D" id="3.40.50.300">
    <property type="entry name" value="P-loop containing nucleotide triphosphate hydrolases"/>
    <property type="match status" value="1"/>
</dbReference>
<evidence type="ECO:0000256" key="1">
    <source>
        <dbReference type="ARBA" id="ARBA00022737"/>
    </source>
</evidence>
<feature type="domain" description="NACHT" evidence="3">
    <location>
        <begin position="159"/>
        <end position="304"/>
    </location>
</feature>
<evidence type="ECO:0000313" key="5">
    <source>
        <dbReference type="Proteomes" id="UP000567179"/>
    </source>
</evidence>
<dbReference type="Proteomes" id="UP000567179">
    <property type="component" value="Unassembled WGS sequence"/>
</dbReference>
<dbReference type="PANTHER" id="PTHR10039:SF14">
    <property type="entry name" value="NACHT DOMAIN-CONTAINING PROTEIN"/>
    <property type="match status" value="1"/>
</dbReference>
<feature type="region of interest" description="Disordered" evidence="2">
    <location>
        <begin position="1"/>
        <end position="25"/>
    </location>
</feature>